<dbReference type="EMBL" id="JAQAGZ010000005">
    <property type="protein sequence ID" value="MCZ8512576.1"/>
    <property type="molecule type" value="Genomic_DNA"/>
</dbReference>
<dbReference type="PANTHER" id="PTHR46494">
    <property type="entry name" value="CORA FAMILY METAL ION TRANSPORTER (EUROFUNG)"/>
    <property type="match status" value="1"/>
</dbReference>
<dbReference type="InterPro" id="IPR002523">
    <property type="entry name" value="MgTranspt_CorA/ZnTranspt_ZntB"/>
</dbReference>
<dbReference type="PANTHER" id="PTHR46494:SF1">
    <property type="entry name" value="CORA FAMILY METAL ION TRANSPORTER (EUROFUNG)"/>
    <property type="match status" value="1"/>
</dbReference>
<dbReference type="InterPro" id="IPR045863">
    <property type="entry name" value="CorA_TM1_TM2"/>
</dbReference>
<protein>
    <recommendedName>
        <fullName evidence="8">Magnesium transport protein CorA</fullName>
    </recommendedName>
</protein>
<feature type="transmembrane region" description="Helical" evidence="8">
    <location>
        <begin position="249"/>
        <end position="272"/>
    </location>
</feature>
<keyword evidence="6 8" id="KW-1133">Transmembrane helix</keyword>
<keyword evidence="3 8" id="KW-0813">Transport</keyword>
<evidence type="ECO:0000256" key="4">
    <source>
        <dbReference type="ARBA" id="ARBA00022475"/>
    </source>
</evidence>
<name>A0ABT4Q6S9_9BACL</name>
<comment type="similarity">
    <text evidence="2 8">Belongs to the CorA metal ion transporter (MIT) (TC 1.A.35) family.</text>
</comment>
<feature type="transmembrane region" description="Helical" evidence="8">
    <location>
        <begin position="284"/>
        <end position="304"/>
    </location>
</feature>
<evidence type="ECO:0000256" key="5">
    <source>
        <dbReference type="ARBA" id="ARBA00022692"/>
    </source>
</evidence>
<proteinExistence type="inferred from homology"/>
<comment type="subcellular location">
    <subcellularLocation>
        <location evidence="1">Cell membrane</location>
        <topology evidence="1">Multi-pass membrane protein</topology>
    </subcellularLocation>
    <subcellularLocation>
        <location evidence="8">Membrane</location>
        <topology evidence="8">Multi-pass membrane protein</topology>
    </subcellularLocation>
</comment>
<accession>A0ABT4Q6S9</accession>
<reference evidence="9 10" key="1">
    <citation type="submission" date="2022-12" db="EMBL/GenBank/DDBJ databases">
        <title>Draft genome sequence of Paenibacillus sp. dW9.</title>
        <authorList>
            <person name="Choi E.-W."/>
            <person name="Kim D.-U."/>
        </authorList>
    </citation>
    <scope>NUCLEOTIDE SEQUENCE [LARGE SCALE GENOMIC DNA]</scope>
    <source>
        <strain evidence="10">dW9</strain>
    </source>
</reference>
<dbReference type="Pfam" id="PF01544">
    <property type="entry name" value="CorA"/>
    <property type="match status" value="1"/>
</dbReference>
<dbReference type="InterPro" id="IPR045861">
    <property type="entry name" value="CorA_cytoplasmic_dom"/>
</dbReference>
<dbReference type="Gene3D" id="1.20.58.340">
    <property type="entry name" value="Magnesium transport protein CorA, transmembrane region"/>
    <property type="match status" value="2"/>
</dbReference>
<organism evidence="9 10">
    <name type="scientific">Paenibacillus gyeongsangnamensis</name>
    <dbReference type="NCBI Taxonomy" id="3388067"/>
    <lineage>
        <taxon>Bacteria</taxon>
        <taxon>Bacillati</taxon>
        <taxon>Bacillota</taxon>
        <taxon>Bacilli</taxon>
        <taxon>Bacillales</taxon>
        <taxon>Paenibacillaceae</taxon>
        <taxon>Paenibacillus</taxon>
    </lineage>
</organism>
<keyword evidence="8" id="KW-0460">Magnesium</keyword>
<evidence type="ECO:0000256" key="6">
    <source>
        <dbReference type="ARBA" id="ARBA00022989"/>
    </source>
</evidence>
<evidence type="ECO:0000256" key="1">
    <source>
        <dbReference type="ARBA" id="ARBA00004651"/>
    </source>
</evidence>
<evidence type="ECO:0000256" key="8">
    <source>
        <dbReference type="RuleBase" id="RU362010"/>
    </source>
</evidence>
<comment type="caution">
    <text evidence="9">The sequence shown here is derived from an EMBL/GenBank/DDBJ whole genome shotgun (WGS) entry which is preliminary data.</text>
</comment>
<keyword evidence="5 8" id="KW-0812">Transmembrane</keyword>
<comment type="function">
    <text evidence="8">Mediates influx of magnesium ions.</text>
</comment>
<keyword evidence="4 8" id="KW-1003">Cell membrane</keyword>
<dbReference type="Gene3D" id="3.30.460.20">
    <property type="entry name" value="CorA soluble domain-like"/>
    <property type="match status" value="1"/>
</dbReference>
<keyword evidence="10" id="KW-1185">Reference proteome</keyword>
<evidence type="ECO:0000256" key="2">
    <source>
        <dbReference type="ARBA" id="ARBA00009765"/>
    </source>
</evidence>
<sequence length="310" mass="36469">MLVCRQSESKSFETELRAPLPDETVWIHLENSEAGEVEYVLKDLYHCHPLVVEDCIKLNQRPKLDRYTDHIFLTFFPIIDKKLTVAELGIIIGANHVITVCKKPIPLIGKLKDHFLQIEGSMKNPGAVLHQLLDRCVDDYTEIINQVEDRVDRMERHIYKNPYLNIAREIFQLKRTFHQLRRIIVEEKTIIGSIRHQTFPYVRKEADVYIIDIYDHISRVVDSLDVFRESLTGLLELQMSMKSDRMNQIMKTLTILSSIFLPLTFIVGLYGMNFKEIPKLSWDFGYGYVWALMIAVIVGMWIIFKWKRWI</sequence>
<gene>
    <name evidence="8 9" type="primary">corA</name>
    <name evidence="9" type="ORF">O9H85_09140</name>
</gene>
<keyword evidence="7 8" id="KW-0472">Membrane</keyword>
<evidence type="ECO:0000313" key="10">
    <source>
        <dbReference type="Proteomes" id="UP001527882"/>
    </source>
</evidence>
<dbReference type="NCBIfam" id="TIGR00383">
    <property type="entry name" value="corA"/>
    <property type="match status" value="1"/>
</dbReference>
<dbReference type="InterPro" id="IPR004488">
    <property type="entry name" value="Mg/Co-transport_prot_CorA"/>
</dbReference>
<dbReference type="SUPFAM" id="SSF144083">
    <property type="entry name" value="Magnesium transport protein CorA, transmembrane region"/>
    <property type="match status" value="1"/>
</dbReference>
<dbReference type="SUPFAM" id="SSF143865">
    <property type="entry name" value="CorA soluble domain-like"/>
    <property type="match status" value="1"/>
</dbReference>
<keyword evidence="8" id="KW-0406">Ion transport</keyword>
<evidence type="ECO:0000256" key="3">
    <source>
        <dbReference type="ARBA" id="ARBA00022448"/>
    </source>
</evidence>
<evidence type="ECO:0000256" key="7">
    <source>
        <dbReference type="ARBA" id="ARBA00023136"/>
    </source>
</evidence>
<evidence type="ECO:0000313" key="9">
    <source>
        <dbReference type="EMBL" id="MCZ8512576.1"/>
    </source>
</evidence>
<dbReference type="CDD" id="cd12822">
    <property type="entry name" value="TmCorA-like"/>
    <property type="match status" value="1"/>
</dbReference>
<dbReference type="Proteomes" id="UP001527882">
    <property type="component" value="Unassembled WGS sequence"/>
</dbReference>
<dbReference type="RefSeq" id="WP_269881025.1">
    <property type="nucleotide sequence ID" value="NZ_JAQAGZ010000005.1"/>
</dbReference>